<feature type="signal peptide" evidence="8">
    <location>
        <begin position="1"/>
        <end position="21"/>
    </location>
</feature>
<dbReference type="InterPro" id="IPR047249">
    <property type="entry name" value="BRCT_p53bp1-like_rpt1"/>
</dbReference>
<dbReference type="InterPro" id="IPR000519">
    <property type="entry name" value="P_trefoil_dom"/>
</dbReference>
<comment type="caution">
    <text evidence="11">The sequence shown here is derived from an EMBL/GenBank/DDBJ whole genome shotgun (WGS) entry which is preliminary data.</text>
</comment>
<dbReference type="SUPFAM" id="SSF57492">
    <property type="entry name" value="Trefoil"/>
    <property type="match status" value="1"/>
</dbReference>
<evidence type="ECO:0000313" key="11">
    <source>
        <dbReference type="EMBL" id="CAF1035631.1"/>
    </source>
</evidence>
<comment type="subcellular location">
    <subcellularLocation>
        <location evidence="1">Endomembrane system</location>
    </subcellularLocation>
</comment>
<feature type="compositionally biased region" description="Acidic residues" evidence="7">
    <location>
        <begin position="772"/>
        <end position="782"/>
    </location>
</feature>
<dbReference type="GO" id="GO:0012505">
    <property type="term" value="C:endomembrane system"/>
    <property type="evidence" value="ECO:0007669"/>
    <property type="project" value="UniProtKB-SubCell"/>
</dbReference>
<dbReference type="GO" id="GO:0004558">
    <property type="term" value="F:alpha-1,4-glucosidase activity"/>
    <property type="evidence" value="ECO:0007669"/>
    <property type="project" value="TreeGrafter"/>
</dbReference>
<dbReference type="Pfam" id="PF09038">
    <property type="entry name" value="53-BP1_Tudor"/>
    <property type="match status" value="1"/>
</dbReference>
<sequence>MTNSIILINFIVLFFVWCIFAQQCEISPHVQRFDCYPEKESSKEKCLERNCCWRLPIEQTNYTDKRLTGIPFCYYPTDFPTYEIISNETTDFGQRIRIQKAQTTYMPHDLLNLTVDLIYETQERFRIRIYDSINKRYEVPLQVPVVEKRANKTDYEIRFGKKPFAIIVTRKSTGVTLFDSSVAPLIFADQFIKFSTRLSTPLLYGLGEHQQPLLINVTNEWKRLTFYSRDFPPMENINLYGVHPFHINLERTPDNQTHVHGQFFLNSNAMDIDLQPLPAITYTTIGGIIDLYVFTGPTVENVIEQYWAVTGKPTMPPFWSLGFHLCRWGYNNIENMISTLERMQSANFPIDVQWTDIDAMSSYLDFTYDSEHFHGLPGYVRALQADGIHYVNIIDPDQAKENQKPIDQTNDEEVDSMQADTQNYSQSAINNEITTEQPPPSVDTQNTLSSTNPFVIPLPVAQPTLIDENSISVEKDSMPVQSLTHEEENNVTESTSKSTTVYNHINRTFELLLLFLLIKDMNTSGLDISTTNNNLRLYISPSTSLLDTTNADDTQSNPTTAVTTENNDNDHQEEELKEEPMDTNDAQVSLGSDGVVESHPVSTRTIESTSVIEKSSKVQIPIQSTISREEEEVYIKESISKTLRRYAVKVDQKGRTVSRELILERIVEENTTTRIESWPPSEKKTVRTTAKTTRPTETTRKKTSQNSYTKTKDKKKPTSTIVRQKKVQIAQSDDDEVMKPNKNDDTTDDDDEVVRKPNIHDDSSDDDGHSTEDDEPTDDITGEEFIPTNSSGKLLTKDLRVFAKWTDGHFYSGSIASINGERYMIKFDDGATRYLKAQDIISQSYLDINQNIMAQTQDGYFERGIIKRLIKKKKTGKLGYIIEKDGKEKWYPLRFISLSTEQAEQFLTANNTTEESTNIVQGKRKRASNAPQTPNKKTKSSIFPSPSKKQRTTFTPTRQTKLFNSMYFLLTGFNDLMEIRHGIEDSIESHGGKVIEKMPNANRRENVYLISDKARKTAKFLDAKKNNIPCVDYKWINESIEKSEIQDSDAYKLVFIEKEVTINED</sequence>
<dbReference type="InterPro" id="IPR017853">
    <property type="entry name" value="GH"/>
</dbReference>
<dbReference type="Gene3D" id="3.20.20.80">
    <property type="entry name" value="Glycosidases"/>
    <property type="match status" value="1"/>
</dbReference>
<dbReference type="InterPro" id="IPR036420">
    <property type="entry name" value="BRCT_dom_sf"/>
</dbReference>
<dbReference type="InterPro" id="IPR015125">
    <property type="entry name" value="53-BP1_Tudor"/>
</dbReference>
<feature type="domain" description="BRCT" evidence="9">
    <location>
        <begin position="958"/>
        <end position="1053"/>
    </location>
</feature>
<dbReference type="InterPro" id="IPR044913">
    <property type="entry name" value="P_trefoil_dom_sf"/>
</dbReference>
<proteinExistence type="inferred from homology"/>
<dbReference type="OrthoDB" id="129353at2759"/>
<dbReference type="SUPFAM" id="SSF63748">
    <property type="entry name" value="Tudor/PWWP/MBT"/>
    <property type="match status" value="1"/>
</dbReference>
<dbReference type="InterPro" id="IPR001357">
    <property type="entry name" value="BRCT_dom"/>
</dbReference>
<reference evidence="11" key="1">
    <citation type="submission" date="2021-02" db="EMBL/GenBank/DDBJ databases">
        <authorList>
            <person name="Nowell W R."/>
        </authorList>
    </citation>
    <scope>NUCLEOTIDE SEQUENCE</scope>
</reference>
<feature type="region of interest" description="Disordered" evidence="7">
    <location>
        <begin position="547"/>
        <end position="583"/>
    </location>
</feature>
<dbReference type="CDD" id="cd20383">
    <property type="entry name" value="Tudor_53BP1"/>
    <property type="match status" value="1"/>
</dbReference>
<comment type="caution">
    <text evidence="5">Lacks conserved residue(s) required for the propagation of feature annotation.</text>
</comment>
<dbReference type="Proteomes" id="UP000663891">
    <property type="component" value="Unassembled WGS sequence"/>
</dbReference>
<gene>
    <name evidence="11" type="ORF">VCS650_LOCUS16578</name>
</gene>
<feature type="compositionally biased region" description="Polar residues" evidence="7">
    <location>
        <begin position="547"/>
        <end position="566"/>
    </location>
</feature>
<dbReference type="Pfam" id="PF01055">
    <property type="entry name" value="Glyco_hydro_31_2nd"/>
    <property type="match status" value="1"/>
</dbReference>
<dbReference type="SUPFAM" id="SSF51445">
    <property type="entry name" value="(Trans)glycosidases"/>
    <property type="match status" value="1"/>
</dbReference>
<keyword evidence="4" id="KW-1015">Disulfide bond</keyword>
<dbReference type="Pfam" id="PF16589">
    <property type="entry name" value="BRCT_2"/>
    <property type="match status" value="1"/>
</dbReference>
<dbReference type="Gene3D" id="2.60.40.1760">
    <property type="entry name" value="glycosyl hydrolase (family 31)"/>
    <property type="match status" value="1"/>
</dbReference>
<accession>A0A814JB33</accession>
<dbReference type="CDD" id="cd17745">
    <property type="entry name" value="BRCT_p53bp1_rpt1"/>
    <property type="match status" value="1"/>
</dbReference>
<dbReference type="InterPro" id="IPR017957">
    <property type="entry name" value="P_trefoil_CS"/>
</dbReference>
<dbReference type="EMBL" id="CAJNON010000149">
    <property type="protein sequence ID" value="CAF1035631.1"/>
    <property type="molecule type" value="Genomic_DNA"/>
</dbReference>
<evidence type="ECO:0000256" key="7">
    <source>
        <dbReference type="SAM" id="MobiDB-lite"/>
    </source>
</evidence>
<organism evidence="11 12">
    <name type="scientific">Adineta steineri</name>
    <dbReference type="NCBI Taxonomy" id="433720"/>
    <lineage>
        <taxon>Eukaryota</taxon>
        <taxon>Metazoa</taxon>
        <taxon>Spiralia</taxon>
        <taxon>Gnathifera</taxon>
        <taxon>Rotifera</taxon>
        <taxon>Eurotatoria</taxon>
        <taxon>Bdelloidea</taxon>
        <taxon>Adinetida</taxon>
        <taxon>Adinetidae</taxon>
        <taxon>Adineta</taxon>
    </lineage>
</organism>
<evidence type="ECO:0000256" key="2">
    <source>
        <dbReference type="ARBA" id="ARBA00007806"/>
    </source>
</evidence>
<feature type="region of interest" description="Disordered" evidence="7">
    <location>
        <begin position="912"/>
        <end position="955"/>
    </location>
</feature>
<evidence type="ECO:0000256" key="8">
    <source>
        <dbReference type="SAM" id="SignalP"/>
    </source>
</evidence>
<evidence type="ECO:0000313" key="12">
    <source>
        <dbReference type="Proteomes" id="UP000663891"/>
    </source>
</evidence>
<keyword evidence="6" id="KW-0378">Hydrolase</keyword>
<evidence type="ECO:0000259" key="10">
    <source>
        <dbReference type="PROSITE" id="PS51448"/>
    </source>
</evidence>
<dbReference type="InterPro" id="IPR014722">
    <property type="entry name" value="Rib_uL2_dom2"/>
</dbReference>
<dbReference type="PROSITE" id="PS00025">
    <property type="entry name" value="P_TREFOIL_1"/>
    <property type="match status" value="1"/>
</dbReference>
<feature type="compositionally biased region" description="Low complexity" evidence="7">
    <location>
        <begin position="687"/>
        <end position="696"/>
    </location>
</feature>
<evidence type="ECO:0000256" key="6">
    <source>
        <dbReference type="RuleBase" id="RU361185"/>
    </source>
</evidence>
<dbReference type="SUPFAM" id="SSF74650">
    <property type="entry name" value="Galactose mutarotase-like"/>
    <property type="match status" value="1"/>
</dbReference>
<keyword evidence="6" id="KW-0326">Glycosidase</keyword>
<keyword evidence="3" id="KW-0472">Membrane</keyword>
<dbReference type="Gene3D" id="4.10.110.10">
    <property type="entry name" value="Spasmolytic Protein, domain 1"/>
    <property type="match status" value="1"/>
</dbReference>
<dbReference type="Gene3D" id="2.30.30.30">
    <property type="match status" value="1"/>
</dbReference>
<dbReference type="Gene3D" id="2.30.30.140">
    <property type="match status" value="1"/>
</dbReference>
<dbReference type="GO" id="GO:0005975">
    <property type="term" value="P:carbohydrate metabolic process"/>
    <property type="evidence" value="ECO:0007669"/>
    <property type="project" value="InterPro"/>
</dbReference>
<dbReference type="InterPro" id="IPR000322">
    <property type="entry name" value="Glyco_hydro_31_TIM"/>
</dbReference>
<dbReference type="PROSITE" id="PS50172">
    <property type="entry name" value="BRCT"/>
    <property type="match status" value="1"/>
</dbReference>
<evidence type="ECO:0000256" key="3">
    <source>
        <dbReference type="ARBA" id="ARBA00023136"/>
    </source>
</evidence>
<dbReference type="PROSITE" id="PS51448">
    <property type="entry name" value="P_TREFOIL_2"/>
    <property type="match status" value="1"/>
</dbReference>
<dbReference type="CDD" id="cd00111">
    <property type="entry name" value="Trefoil"/>
    <property type="match status" value="1"/>
</dbReference>
<feature type="chain" id="PRO_5032693284" evidence="8">
    <location>
        <begin position="22"/>
        <end position="1065"/>
    </location>
</feature>
<dbReference type="CDD" id="cd14752">
    <property type="entry name" value="GH31_N"/>
    <property type="match status" value="1"/>
</dbReference>
<evidence type="ECO:0000256" key="4">
    <source>
        <dbReference type="ARBA" id="ARBA00023157"/>
    </source>
</evidence>
<dbReference type="Gene3D" id="3.40.50.10190">
    <property type="entry name" value="BRCT domain"/>
    <property type="match status" value="1"/>
</dbReference>
<protein>
    <submittedName>
        <fullName evidence="11">Uncharacterized protein</fullName>
    </submittedName>
</protein>
<feature type="domain" description="P-type" evidence="10">
    <location>
        <begin position="22"/>
        <end position="77"/>
    </location>
</feature>
<evidence type="ECO:0000256" key="1">
    <source>
        <dbReference type="ARBA" id="ARBA00004308"/>
    </source>
</evidence>
<name>A0A814JB33_9BILA</name>
<dbReference type="SUPFAM" id="SSF52113">
    <property type="entry name" value="BRCT domain"/>
    <property type="match status" value="1"/>
</dbReference>
<keyword evidence="8" id="KW-0732">Signal</keyword>
<feature type="compositionally biased region" description="Basic and acidic residues" evidence="7">
    <location>
        <begin position="753"/>
        <end position="771"/>
    </location>
</feature>
<dbReference type="PANTHER" id="PTHR22762">
    <property type="entry name" value="ALPHA-GLUCOSIDASE"/>
    <property type="match status" value="1"/>
</dbReference>
<evidence type="ECO:0000256" key="5">
    <source>
        <dbReference type="PROSITE-ProRule" id="PRU00779"/>
    </source>
</evidence>
<dbReference type="GO" id="GO:0030246">
    <property type="term" value="F:carbohydrate binding"/>
    <property type="evidence" value="ECO:0007669"/>
    <property type="project" value="InterPro"/>
</dbReference>
<dbReference type="Pfam" id="PF00088">
    <property type="entry name" value="Trefoil"/>
    <property type="match status" value="1"/>
</dbReference>
<dbReference type="SMART" id="SM00292">
    <property type="entry name" value="BRCT"/>
    <property type="match status" value="1"/>
</dbReference>
<dbReference type="PANTHER" id="PTHR22762:SF131">
    <property type="entry name" value="GLYCOSIDE HYDROLASE FAMILY 31 N-TERMINAL DOMAIN-CONTAINING PROTEIN"/>
    <property type="match status" value="1"/>
</dbReference>
<dbReference type="AlphaFoldDB" id="A0A814JB33"/>
<dbReference type="SMART" id="SM00018">
    <property type="entry name" value="PD"/>
    <property type="match status" value="1"/>
</dbReference>
<comment type="similarity">
    <text evidence="2 6">Belongs to the glycosyl hydrolase 31 family.</text>
</comment>
<dbReference type="InterPro" id="IPR011013">
    <property type="entry name" value="Gal_mutarotase_sf_dom"/>
</dbReference>
<evidence type="ECO:0000259" key="9">
    <source>
        <dbReference type="PROSITE" id="PS50172"/>
    </source>
</evidence>
<feature type="compositionally biased region" description="Polar residues" evidence="7">
    <location>
        <begin position="929"/>
        <end position="944"/>
    </location>
</feature>
<feature type="region of interest" description="Disordered" evidence="7">
    <location>
        <begin position="674"/>
        <end position="789"/>
    </location>
</feature>